<dbReference type="AlphaFoldDB" id="A0A2U3QHM8"/>
<dbReference type="InterPro" id="IPR017087">
    <property type="entry name" value="UCP037004"/>
</dbReference>
<organism evidence="2 3">
    <name type="scientific">Candidatus Sulfobium mesophilum</name>
    <dbReference type="NCBI Taxonomy" id="2016548"/>
    <lineage>
        <taxon>Bacteria</taxon>
        <taxon>Pseudomonadati</taxon>
        <taxon>Nitrospirota</taxon>
        <taxon>Nitrospiria</taxon>
        <taxon>Nitrospirales</taxon>
        <taxon>Nitrospiraceae</taxon>
        <taxon>Candidatus Sulfobium</taxon>
    </lineage>
</organism>
<gene>
    <name evidence="2" type="ORF">NBG4_380002</name>
</gene>
<protein>
    <recommendedName>
        <fullName evidence="1">DUF1722 domain-containing protein</fullName>
    </recommendedName>
</protein>
<sequence>MVIEAQVEKIKLGISSCLLGEQVRYDGGHKLDHFLKDTLGRYVDWVAVCPEVEYGLPVPREAMHLVRTESDVRLLTSRTGIDHTDDMRRWARQRLNELEKEDLCGFIFKSRSPSSGLRSVKVYNPSGIPTQTGVGVFAGAFIERFPVMPVEDDGRLQNPSFRENFIERIFVFKRWKQMAGQSSSLKDLIAFHTDHKLLILSHSPKHYTTLGRLVAGAKKLKKQQLFAAYLEVLMEGLRLPTTTKKNTNVLQHISGYFKRQLSAGEKQELIEVIETYHHGLVPLIVPIVLINHYVKKYDEQYLLRQVYLKPHPAELMLRNHV</sequence>
<dbReference type="Proteomes" id="UP000245125">
    <property type="component" value="Unassembled WGS sequence"/>
</dbReference>
<reference evidence="3" key="1">
    <citation type="submission" date="2018-03" db="EMBL/GenBank/DDBJ databases">
        <authorList>
            <person name="Zecchin S."/>
        </authorList>
    </citation>
    <scope>NUCLEOTIDE SEQUENCE [LARGE SCALE GENOMIC DNA]</scope>
</reference>
<evidence type="ECO:0000259" key="1">
    <source>
        <dbReference type="Pfam" id="PF08349"/>
    </source>
</evidence>
<dbReference type="Pfam" id="PF04463">
    <property type="entry name" value="2-thiour_desulf"/>
    <property type="match status" value="1"/>
</dbReference>
<dbReference type="PANTHER" id="PTHR30087">
    <property type="entry name" value="INNER MEMBRANE PROTEIN"/>
    <property type="match status" value="1"/>
</dbReference>
<dbReference type="InterPro" id="IPR013560">
    <property type="entry name" value="DUF1722"/>
</dbReference>
<dbReference type="EMBL" id="OUUY01000084">
    <property type="protein sequence ID" value="SPQ00914.1"/>
    <property type="molecule type" value="Genomic_DNA"/>
</dbReference>
<accession>A0A2U3QHM8</accession>
<evidence type="ECO:0000313" key="2">
    <source>
        <dbReference type="EMBL" id="SPQ00914.1"/>
    </source>
</evidence>
<name>A0A2U3QHM8_9BACT</name>
<dbReference type="InterPro" id="IPR007553">
    <property type="entry name" value="2-thiour_desulf"/>
</dbReference>
<proteinExistence type="predicted"/>
<dbReference type="PIRSF" id="PIRSF037004">
    <property type="entry name" value="UCP037004"/>
    <property type="match status" value="1"/>
</dbReference>
<keyword evidence="3" id="KW-1185">Reference proteome</keyword>
<feature type="domain" description="DUF1722" evidence="1">
    <location>
        <begin position="196"/>
        <end position="312"/>
    </location>
</feature>
<evidence type="ECO:0000313" key="3">
    <source>
        <dbReference type="Proteomes" id="UP000245125"/>
    </source>
</evidence>
<dbReference type="Pfam" id="PF08349">
    <property type="entry name" value="DUF1722"/>
    <property type="match status" value="1"/>
</dbReference>
<dbReference type="OrthoDB" id="9797779at2"/>
<dbReference type="PANTHER" id="PTHR30087:SF0">
    <property type="entry name" value="INNER MEMBRANE PROTEIN"/>
    <property type="match status" value="1"/>
</dbReference>